<dbReference type="RefSeq" id="WP_025067975.1">
    <property type="nucleotide sequence ID" value="NZ_CAUVPN010000007.1"/>
</dbReference>
<dbReference type="Proteomes" id="UP000255469">
    <property type="component" value="Unassembled WGS sequence"/>
</dbReference>
<dbReference type="EMBL" id="UGTM01000001">
    <property type="protein sequence ID" value="SUB86562.1"/>
    <property type="molecule type" value="Genomic_DNA"/>
</dbReference>
<evidence type="ECO:0000313" key="1">
    <source>
        <dbReference type="EMBL" id="SUB86562.1"/>
    </source>
</evidence>
<organism evidence="1 2">
    <name type="scientific">Prevotella denticola</name>
    <dbReference type="NCBI Taxonomy" id="28129"/>
    <lineage>
        <taxon>Bacteria</taxon>
        <taxon>Pseudomonadati</taxon>
        <taxon>Bacteroidota</taxon>
        <taxon>Bacteroidia</taxon>
        <taxon>Bacteroidales</taxon>
        <taxon>Prevotellaceae</taxon>
        <taxon>Prevotella</taxon>
    </lineage>
</organism>
<evidence type="ECO:0000313" key="2">
    <source>
        <dbReference type="Proteomes" id="UP000255469"/>
    </source>
</evidence>
<sequence>MLQRDYFIRLIEEFNAAVSRFLVKKEDDLKRDKELKDLYRQYVGAYDDLRNLSVGDLLKYAGEQWKEDERTDRIGMLAELLYAEASYKGQPLRQMLQEKAYCLFDYVEAHGSTFSIERRQKMDAMRRELGEILPLAH</sequence>
<accession>A0A347AYJ6</accession>
<proteinExistence type="predicted"/>
<gene>
    <name evidence="1" type="ORF">NCTC13067_00201</name>
</gene>
<name>A0A347AYJ6_9BACT</name>
<protein>
    <submittedName>
        <fullName evidence="1">Uncharacterized protein</fullName>
    </submittedName>
</protein>
<reference evidence="1 2" key="1">
    <citation type="submission" date="2018-06" db="EMBL/GenBank/DDBJ databases">
        <authorList>
            <consortium name="Pathogen Informatics"/>
            <person name="Doyle S."/>
        </authorList>
    </citation>
    <scope>NUCLEOTIDE SEQUENCE [LARGE SCALE GENOMIC DNA]</scope>
    <source>
        <strain evidence="1 2">NCTC13067</strain>
    </source>
</reference>
<dbReference type="AlphaFoldDB" id="A0A347AYJ6"/>